<sequence>MLERLKKADPDGAQVLAEDLRLIWARSGSAMVDMLLRRAERAMAEGELELALEHLTAVTDHAPDFAEGHMLRATTLYQLDLYGPAMEELEQAIALNPNHFGALFGAGIISYETGQTEAAMTFFDAVEAIHPNFEQLSRLQQELDKEAGALDL</sequence>
<dbReference type="EMBL" id="FMJB01000044">
    <property type="protein sequence ID" value="SCM67203.1"/>
    <property type="molecule type" value="Genomic_DNA"/>
</dbReference>
<evidence type="ECO:0000256" key="2">
    <source>
        <dbReference type="ARBA" id="ARBA00022803"/>
    </source>
</evidence>
<dbReference type="SUPFAM" id="SSF48452">
    <property type="entry name" value="TPR-like"/>
    <property type="match status" value="1"/>
</dbReference>
<dbReference type="SMART" id="SM00028">
    <property type="entry name" value="TPR"/>
    <property type="match status" value="3"/>
</dbReference>
<feature type="repeat" description="TPR" evidence="3">
    <location>
        <begin position="66"/>
        <end position="99"/>
    </location>
</feature>
<dbReference type="PROSITE" id="PS50005">
    <property type="entry name" value="TPR"/>
    <property type="match status" value="1"/>
</dbReference>
<name>A0A1M4MXB6_9RHOB</name>
<evidence type="ECO:0000313" key="4">
    <source>
        <dbReference type="EMBL" id="SCM67203.1"/>
    </source>
</evidence>
<dbReference type="Pfam" id="PF14559">
    <property type="entry name" value="TPR_19"/>
    <property type="match status" value="1"/>
</dbReference>
<organism evidence="4 5">
    <name type="scientific">Donghicola eburneus</name>
    <dbReference type="NCBI Taxonomy" id="393278"/>
    <lineage>
        <taxon>Bacteria</taxon>
        <taxon>Pseudomonadati</taxon>
        <taxon>Pseudomonadota</taxon>
        <taxon>Alphaproteobacteria</taxon>
        <taxon>Rhodobacterales</taxon>
        <taxon>Roseobacteraceae</taxon>
        <taxon>Donghicola</taxon>
    </lineage>
</organism>
<dbReference type="PANTHER" id="PTHR44943:SF10">
    <property type="match status" value="1"/>
</dbReference>
<dbReference type="Proteomes" id="UP000184085">
    <property type="component" value="Unassembled WGS sequence"/>
</dbReference>
<protein>
    <submittedName>
        <fullName evidence="4">Putative type IV pilus biogenesis/stability protein</fullName>
    </submittedName>
</protein>
<reference evidence="5" key="1">
    <citation type="submission" date="2016-09" db="EMBL/GenBank/DDBJ databases">
        <authorList>
            <person name="Wibberg D."/>
        </authorList>
    </citation>
    <scope>NUCLEOTIDE SEQUENCE [LARGE SCALE GENOMIC DNA]</scope>
</reference>
<keyword evidence="1" id="KW-0677">Repeat</keyword>
<proteinExistence type="predicted"/>
<evidence type="ECO:0000256" key="1">
    <source>
        <dbReference type="ARBA" id="ARBA00022737"/>
    </source>
</evidence>
<keyword evidence="2 3" id="KW-0802">TPR repeat</keyword>
<gene>
    <name evidence="4" type="ORF">KARMA_1395</name>
</gene>
<dbReference type="Pfam" id="PF13432">
    <property type="entry name" value="TPR_16"/>
    <property type="match status" value="1"/>
</dbReference>
<evidence type="ECO:0000313" key="5">
    <source>
        <dbReference type="Proteomes" id="UP000184085"/>
    </source>
</evidence>
<dbReference type="InterPro" id="IPR011990">
    <property type="entry name" value="TPR-like_helical_dom_sf"/>
</dbReference>
<dbReference type="InterPro" id="IPR051685">
    <property type="entry name" value="Ycf3/AcsC/BcsC/TPR_MFPF"/>
</dbReference>
<dbReference type="Gene3D" id="1.25.40.10">
    <property type="entry name" value="Tetratricopeptide repeat domain"/>
    <property type="match status" value="1"/>
</dbReference>
<dbReference type="InterPro" id="IPR019734">
    <property type="entry name" value="TPR_rpt"/>
</dbReference>
<dbReference type="PANTHER" id="PTHR44943">
    <property type="entry name" value="CELLULOSE SYNTHASE OPERON PROTEIN C"/>
    <property type="match status" value="1"/>
</dbReference>
<keyword evidence="5" id="KW-1185">Reference proteome</keyword>
<evidence type="ECO:0000256" key="3">
    <source>
        <dbReference type="PROSITE-ProRule" id="PRU00339"/>
    </source>
</evidence>
<accession>A0A1M4MXB6</accession>
<dbReference type="AlphaFoldDB" id="A0A1M4MXB6"/>